<keyword evidence="1" id="KW-0812">Transmembrane</keyword>
<feature type="transmembrane region" description="Helical" evidence="1">
    <location>
        <begin position="54"/>
        <end position="77"/>
    </location>
</feature>
<evidence type="ECO:0000256" key="1">
    <source>
        <dbReference type="SAM" id="Phobius"/>
    </source>
</evidence>
<proteinExistence type="predicted"/>
<protein>
    <recommendedName>
        <fullName evidence="4">DUF1640 domain-containing protein</fullName>
    </recommendedName>
</protein>
<dbReference type="Proteomes" id="UP000478090">
    <property type="component" value="Unassembled WGS sequence"/>
</dbReference>
<gene>
    <name evidence="2" type="ORF">GTP27_16525</name>
</gene>
<evidence type="ECO:0008006" key="4">
    <source>
        <dbReference type="Google" id="ProtNLM"/>
    </source>
</evidence>
<keyword evidence="1" id="KW-1133">Transmembrane helix</keyword>
<comment type="caution">
    <text evidence="2">The sequence shown here is derived from an EMBL/GenBank/DDBJ whole genome shotgun (WGS) entry which is preliminary data.</text>
</comment>
<dbReference type="RefSeq" id="WP_161040269.1">
    <property type="nucleotide sequence ID" value="NZ_WWCM01000012.1"/>
</dbReference>
<accession>A0ABW9VMW1</accession>
<keyword evidence="1" id="KW-0472">Membrane</keyword>
<evidence type="ECO:0000313" key="2">
    <source>
        <dbReference type="EMBL" id="MYM40934.1"/>
    </source>
</evidence>
<organism evidence="2 3">
    <name type="scientific">Duganella qianjiadongensis</name>
    <dbReference type="NCBI Taxonomy" id="2692176"/>
    <lineage>
        <taxon>Bacteria</taxon>
        <taxon>Pseudomonadati</taxon>
        <taxon>Pseudomonadota</taxon>
        <taxon>Betaproteobacteria</taxon>
        <taxon>Burkholderiales</taxon>
        <taxon>Oxalobacteraceae</taxon>
        <taxon>Telluria group</taxon>
        <taxon>Duganella</taxon>
    </lineage>
</organism>
<evidence type="ECO:0000313" key="3">
    <source>
        <dbReference type="Proteomes" id="UP000478090"/>
    </source>
</evidence>
<reference evidence="2 3" key="1">
    <citation type="submission" date="2019-12" db="EMBL/GenBank/DDBJ databases">
        <title>Novel species isolated from a subtropical stream in China.</title>
        <authorList>
            <person name="Lu H."/>
        </authorList>
    </citation>
    <scope>NUCLEOTIDE SEQUENCE [LARGE SCALE GENOMIC DNA]</scope>
    <source>
        <strain evidence="2 3">CY13W</strain>
    </source>
</reference>
<dbReference type="EMBL" id="WWCM01000012">
    <property type="protein sequence ID" value="MYM40934.1"/>
    <property type="molecule type" value="Genomic_DNA"/>
</dbReference>
<sequence length="81" mass="9275">MMATSPFDTQKVVGRLDVATEFSLVVNALEKLDARIEKLDAKLDVKLSEFRRDFICWVLVVWISFGLLQTSLILLLLKLLH</sequence>
<name>A0ABW9VMW1_9BURK</name>
<keyword evidence="3" id="KW-1185">Reference proteome</keyword>